<dbReference type="EMBL" id="BFAD01000007">
    <property type="protein sequence ID" value="GBE84943.1"/>
    <property type="molecule type" value="Genomic_DNA"/>
</dbReference>
<gene>
    <name evidence="1" type="ORF">SCP_0701250</name>
</gene>
<comment type="caution">
    <text evidence="1">The sequence shown here is derived from an EMBL/GenBank/DDBJ whole genome shotgun (WGS) entry which is preliminary data.</text>
</comment>
<dbReference type="OrthoDB" id="3341212at2759"/>
<evidence type="ECO:0000313" key="2">
    <source>
        <dbReference type="Proteomes" id="UP000287166"/>
    </source>
</evidence>
<sequence length="487" mass="55116">MAVLSIHDLHPEIISHIFVLGPSRDNSPIPYGTVDKGDEHAEESSVDWELLVSHVCRRWRDIAIQNPMLWSTIHFEKGMERSKVYLDRSRGVPLHVVVDFMSANTKQSSRRDYNRWRHLVDIFALIFPHVSRWRTFRLMLKEHMNMKLSIEELCGCGAAPLLEELYLDVAEAKYYFLIPVICNPKHQEPIMFRGFAPKLTHVSIRGAPVPWNRFDFVGGMVRLELAYHSHAFRPNFDAFAHMLCTSPELHTLILRNSGPIHCFKVLDGHIVPDDIGFRTISLPSVKKLVLTFEGDDAASVPSLVECLELPNVTDLQLSLRGKDLSDFLYSLARPSLSTGKAILAGLRSLKLFGFACSSTAVAEAYGALANVISLNLNFAWIGKGWYRFLLDPFHMSRPTAEAATDRPLAFCPQLTTLICTGLNGGELRDLVEARRAAGVPLQRLFVNREDYVEVETTAWLRAEVVVYERFRAEDDDIEANFQEPIAT</sequence>
<dbReference type="RefSeq" id="XP_027615856.1">
    <property type="nucleotide sequence ID" value="XM_027760055.1"/>
</dbReference>
<evidence type="ECO:0000313" key="1">
    <source>
        <dbReference type="EMBL" id="GBE84943.1"/>
    </source>
</evidence>
<reference evidence="1 2" key="1">
    <citation type="journal article" date="2018" name="Sci. Rep.">
        <title>Genome sequence of the cauliflower mushroom Sparassis crispa (Hanabiratake) and its association with beneficial usage.</title>
        <authorList>
            <person name="Kiyama R."/>
            <person name="Furutani Y."/>
            <person name="Kawaguchi K."/>
            <person name="Nakanishi T."/>
        </authorList>
    </citation>
    <scope>NUCLEOTIDE SEQUENCE [LARGE SCALE GENOMIC DNA]</scope>
</reference>
<protein>
    <submittedName>
        <fullName evidence="1">Uncharacterized protein</fullName>
    </submittedName>
</protein>
<organism evidence="1 2">
    <name type="scientific">Sparassis crispa</name>
    <dbReference type="NCBI Taxonomy" id="139825"/>
    <lineage>
        <taxon>Eukaryota</taxon>
        <taxon>Fungi</taxon>
        <taxon>Dikarya</taxon>
        <taxon>Basidiomycota</taxon>
        <taxon>Agaricomycotina</taxon>
        <taxon>Agaricomycetes</taxon>
        <taxon>Polyporales</taxon>
        <taxon>Sparassidaceae</taxon>
        <taxon>Sparassis</taxon>
    </lineage>
</organism>
<dbReference type="STRING" id="139825.A0A401GRW3"/>
<dbReference type="Gene3D" id="1.20.1280.50">
    <property type="match status" value="1"/>
</dbReference>
<name>A0A401GRW3_9APHY</name>
<keyword evidence="2" id="KW-1185">Reference proteome</keyword>
<proteinExistence type="predicted"/>
<accession>A0A401GRW3</accession>
<dbReference type="Proteomes" id="UP000287166">
    <property type="component" value="Unassembled WGS sequence"/>
</dbReference>
<dbReference type="AlphaFoldDB" id="A0A401GRW3"/>
<dbReference type="GeneID" id="38781860"/>
<dbReference type="InParanoid" id="A0A401GRW3"/>